<proteinExistence type="predicted"/>
<dbReference type="AlphaFoldDB" id="A0A4R1R215"/>
<organism evidence="2 3">
    <name type="scientific">Kineothrix alysoides</name>
    <dbReference type="NCBI Taxonomy" id="1469948"/>
    <lineage>
        <taxon>Bacteria</taxon>
        <taxon>Bacillati</taxon>
        <taxon>Bacillota</taxon>
        <taxon>Clostridia</taxon>
        <taxon>Lachnospirales</taxon>
        <taxon>Lachnospiraceae</taxon>
        <taxon>Kineothrix</taxon>
    </lineage>
</organism>
<feature type="transmembrane region" description="Helical" evidence="1">
    <location>
        <begin position="110"/>
        <end position="129"/>
    </location>
</feature>
<accession>A0A4R1R215</accession>
<dbReference type="Proteomes" id="UP000295718">
    <property type="component" value="Unassembled WGS sequence"/>
</dbReference>
<dbReference type="RefSeq" id="WP_031392353.1">
    <property type="nucleotide sequence ID" value="NZ_JPNB01000002.1"/>
</dbReference>
<feature type="transmembrane region" description="Helical" evidence="1">
    <location>
        <begin position="135"/>
        <end position="153"/>
    </location>
</feature>
<protein>
    <recommendedName>
        <fullName evidence="4">Dolichyl-phosphate-mannose-protein mannosyltransferase</fullName>
    </recommendedName>
</protein>
<comment type="caution">
    <text evidence="2">The sequence shown here is derived from an EMBL/GenBank/DDBJ whole genome shotgun (WGS) entry which is preliminary data.</text>
</comment>
<keyword evidence="1" id="KW-0812">Transmembrane</keyword>
<feature type="transmembrane region" description="Helical" evidence="1">
    <location>
        <begin position="7"/>
        <end position="31"/>
    </location>
</feature>
<gene>
    <name evidence="2" type="ORF">EDD76_104126</name>
</gene>
<reference evidence="2 3" key="1">
    <citation type="submission" date="2019-03" db="EMBL/GenBank/DDBJ databases">
        <title>Genomic Encyclopedia of Type Strains, Phase IV (KMG-IV): sequencing the most valuable type-strain genomes for metagenomic binning, comparative biology and taxonomic classification.</title>
        <authorList>
            <person name="Goeker M."/>
        </authorList>
    </citation>
    <scope>NUCLEOTIDE SEQUENCE [LARGE SCALE GENOMIC DNA]</scope>
    <source>
        <strain evidence="2 3">DSM 100556</strain>
    </source>
</reference>
<evidence type="ECO:0008006" key="4">
    <source>
        <dbReference type="Google" id="ProtNLM"/>
    </source>
</evidence>
<feature type="transmembrane region" description="Helical" evidence="1">
    <location>
        <begin position="321"/>
        <end position="338"/>
    </location>
</feature>
<evidence type="ECO:0000256" key="1">
    <source>
        <dbReference type="SAM" id="Phobius"/>
    </source>
</evidence>
<dbReference type="EMBL" id="SLUO01000004">
    <property type="protein sequence ID" value="TCL59389.1"/>
    <property type="molecule type" value="Genomic_DNA"/>
</dbReference>
<sequence length="498" mass="57284">MTKRKAYGILFIYAFIVMLLCAGSSPVIQYLSPDSSIFYTMGRGANKGIVLYKEIADHKGFYLFLFNWIGAWLTPENMNGLFAVEILFAWIKLIFLYKTALTFEKNNKRCILAAMMFMAVSTNFLSWNTGNLGEQFALTFQIIGIYYIVLYLNMNNKEGRICEHNPKWMMIHGLCAGVVLFIQANLIAMWIPFGMVLACMLLKQRYIRNFFINLFYLICGTGIAIIPVAAYGIWHNCIEDMYYVMFEINFLYSKDGRIGKTVLVYLKDFLLSPSGAIVLLAAAGILIAGNYYKKIYINLLLISMLLFTIVCMSVSLNANPIYYTVYMPFMIPLFIIISKYFKDKWFVSLCIAILFITVIANLQLVKKIFRIGTSSYAYESAYQMEQLITDKASNVLVLGNSHYYNCTGTLPHIKYFTIFGSSLRYETFPYCIDEQFASLCSGENEYVIIQFLDDDYSFWNDALMDSEMLACLDEQYHLILEYRDGGIHSALYQKKKDI</sequence>
<evidence type="ECO:0000313" key="2">
    <source>
        <dbReference type="EMBL" id="TCL59389.1"/>
    </source>
</evidence>
<name>A0A4R1R215_9FIRM</name>
<evidence type="ECO:0000313" key="3">
    <source>
        <dbReference type="Proteomes" id="UP000295718"/>
    </source>
</evidence>
<keyword evidence="3" id="KW-1185">Reference proteome</keyword>
<keyword evidence="1" id="KW-0472">Membrane</keyword>
<dbReference type="STRING" id="1469948.GCA_000732725_03736"/>
<feature type="transmembrane region" description="Helical" evidence="1">
    <location>
        <begin position="295"/>
        <end position="315"/>
    </location>
</feature>
<feature type="transmembrane region" description="Helical" evidence="1">
    <location>
        <begin position="269"/>
        <end position="288"/>
    </location>
</feature>
<feature type="transmembrane region" description="Helical" evidence="1">
    <location>
        <begin position="345"/>
        <end position="365"/>
    </location>
</feature>
<feature type="transmembrane region" description="Helical" evidence="1">
    <location>
        <begin position="214"/>
        <end position="234"/>
    </location>
</feature>
<dbReference type="OrthoDB" id="5056808at2"/>
<feature type="transmembrane region" description="Helical" evidence="1">
    <location>
        <begin position="80"/>
        <end position="98"/>
    </location>
</feature>
<keyword evidence="1" id="KW-1133">Transmembrane helix</keyword>